<dbReference type="InterPro" id="IPR000198">
    <property type="entry name" value="RhoGAP_dom"/>
</dbReference>
<proteinExistence type="predicted"/>
<evidence type="ECO:0000256" key="2">
    <source>
        <dbReference type="ARBA" id="ARBA00022468"/>
    </source>
</evidence>
<keyword evidence="4" id="KW-0175">Coiled coil</keyword>
<feature type="domain" description="Rho-GAP" evidence="6">
    <location>
        <begin position="52"/>
        <end position="235"/>
    </location>
</feature>
<dbReference type="Gene3D" id="1.10.555.10">
    <property type="entry name" value="Rho GTPase activation protein"/>
    <property type="match status" value="1"/>
</dbReference>
<evidence type="ECO:0000256" key="1">
    <source>
        <dbReference type="ARBA" id="ARBA00022443"/>
    </source>
</evidence>
<dbReference type="PROSITE" id="PS50238">
    <property type="entry name" value="RHOGAP"/>
    <property type="match status" value="1"/>
</dbReference>
<gene>
    <name evidence="7" type="ORF">M0813_09537</name>
</gene>
<evidence type="ECO:0000259" key="6">
    <source>
        <dbReference type="PROSITE" id="PS50238"/>
    </source>
</evidence>
<dbReference type="InterPro" id="IPR008936">
    <property type="entry name" value="Rho_GTPase_activation_prot"/>
</dbReference>
<dbReference type="Proteomes" id="UP001150062">
    <property type="component" value="Unassembled WGS sequence"/>
</dbReference>
<keyword evidence="1 3" id="KW-0728">SH3 domain</keyword>
<dbReference type="PROSITE" id="PS50002">
    <property type="entry name" value="SH3"/>
    <property type="match status" value="1"/>
</dbReference>
<feature type="coiled-coil region" evidence="4">
    <location>
        <begin position="237"/>
        <end position="264"/>
    </location>
</feature>
<dbReference type="PANTHER" id="PTHR23176:SF129">
    <property type="entry name" value="RHO GTPASE ACTIVATING PROTEIN AT 16F, ISOFORM E-RELATED"/>
    <property type="match status" value="1"/>
</dbReference>
<dbReference type="InterPro" id="IPR036028">
    <property type="entry name" value="SH3-like_dom_sf"/>
</dbReference>
<organism evidence="7 8">
    <name type="scientific">Anaeramoeba flamelloides</name>
    <dbReference type="NCBI Taxonomy" id="1746091"/>
    <lineage>
        <taxon>Eukaryota</taxon>
        <taxon>Metamonada</taxon>
        <taxon>Anaeramoebidae</taxon>
        <taxon>Anaeramoeba</taxon>
    </lineage>
</organism>
<dbReference type="SMART" id="SM00326">
    <property type="entry name" value="SH3"/>
    <property type="match status" value="1"/>
</dbReference>
<evidence type="ECO:0000313" key="8">
    <source>
        <dbReference type="Proteomes" id="UP001150062"/>
    </source>
</evidence>
<dbReference type="InterPro" id="IPR001452">
    <property type="entry name" value="SH3_domain"/>
</dbReference>
<dbReference type="EMBL" id="JAOAOG010000333">
    <property type="protein sequence ID" value="KAJ6227635.1"/>
    <property type="molecule type" value="Genomic_DNA"/>
</dbReference>
<name>A0ABQ8X4S3_9EUKA</name>
<dbReference type="PANTHER" id="PTHR23176">
    <property type="entry name" value="RHO/RAC/CDC GTPASE-ACTIVATING PROTEIN"/>
    <property type="match status" value="1"/>
</dbReference>
<dbReference type="SUPFAM" id="SSF50044">
    <property type="entry name" value="SH3-domain"/>
    <property type="match status" value="1"/>
</dbReference>
<evidence type="ECO:0000259" key="5">
    <source>
        <dbReference type="PROSITE" id="PS50002"/>
    </source>
</evidence>
<dbReference type="Gene3D" id="2.30.30.40">
    <property type="entry name" value="SH3 Domains"/>
    <property type="match status" value="1"/>
</dbReference>
<dbReference type="Pfam" id="PF00620">
    <property type="entry name" value="RhoGAP"/>
    <property type="match status" value="1"/>
</dbReference>
<dbReference type="SUPFAM" id="SSF48350">
    <property type="entry name" value="GTPase activation domain, GAP"/>
    <property type="match status" value="1"/>
</dbReference>
<protein>
    <submittedName>
        <fullName evidence="7">Rho gtpase-activating protein 68f</fullName>
    </submittedName>
</protein>
<evidence type="ECO:0000313" key="7">
    <source>
        <dbReference type="EMBL" id="KAJ6227635.1"/>
    </source>
</evidence>
<dbReference type="Pfam" id="PF00018">
    <property type="entry name" value="SH3_1"/>
    <property type="match status" value="1"/>
</dbReference>
<feature type="domain" description="SH3" evidence="5">
    <location>
        <begin position="286"/>
        <end position="345"/>
    </location>
</feature>
<dbReference type="InterPro" id="IPR050729">
    <property type="entry name" value="Rho-GAP"/>
</dbReference>
<sequence>MTSKEISHEIVSNYFIQVFHEIEVREYTKTLLPELFKKTIDQIVLNSLYFGVPLSVLLKRTNNQIPRIVPDCIEFLTSKNLLNREGLFRISGSLSRINKVIDLYNEKGEEFELLNHEGIWEHEVAGILKKWFRDMPGSIFTTKLKDKFLQCGNQKEQQMVFGLNTLLLQLPTVNQEILKQLMVFLHVVSKHTANKMNVQNLTLLFSPTLFDLWLSGHMQAGTILKSMIGNPLLYWDVKIDLSDLEEEKEKKIELQNEKNENCELCADKADGIYYGESEEEEDDEETVSIPATVLYDFDKQDENDLEVKTGQEITIVQLFEEWVIAVDSESNKGIVPRAYLEFEIENN</sequence>
<keyword evidence="2" id="KW-0343">GTPase activation</keyword>
<keyword evidence="8" id="KW-1185">Reference proteome</keyword>
<accession>A0ABQ8X4S3</accession>
<evidence type="ECO:0000256" key="4">
    <source>
        <dbReference type="SAM" id="Coils"/>
    </source>
</evidence>
<dbReference type="CDD" id="cd00159">
    <property type="entry name" value="RhoGAP"/>
    <property type="match status" value="1"/>
</dbReference>
<comment type="caution">
    <text evidence="7">The sequence shown here is derived from an EMBL/GenBank/DDBJ whole genome shotgun (WGS) entry which is preliminary data.</text>
</comment>
<evidence type="ECO:0000256" key="3">
    <source>
        <dbReference type="PROSITE-ProRule" id="PRU00192"/>
    </source>
</evidence>
<dbReference type="SMART" id="SM00324">
    <property type="entry name" value="RhoGAP"/>
    <property type="match status" value="1"/>
</dbReference>
<reference evidence="7" key="1">
    <citation type="submission" date="2022-08" db="EMBL/GenBank/DDBJ databases">
        <title>Novel sulfate-reducing endosymbionts in the free-living metamonad Anaeramoeba.</title>
        <authorList>
            <person name="Jerlstrom-Hultqvist J."/>
            <person name="Cepicka I."/>
            <person name="Gallot-Lavallee L."/>
            <person name="Salas-Leiva D."/>
            <person name="Curtis B.A."/>
            <person name="Zahonova K."/>
            <person name="Pipaliya S."/>
            <person name="Dacks J."/>
            <person name="Roger A.J."/>
        </authorList>
    </citation>
    <scope>NUCLEOTIDE SEQUENCE</scope>
    <source>
        <strain evidence="7">Schooner1</strain>
    </source>
</reference>